<sequence length="107" mass="11519">MSSSRGGMLVNDKSFPVHQAGTFRAGTTLACSIERHIARYKARQTWSSFIRQKRPCAPRAGIVVAIGTLLDAFAILYEPSRRAFRTNRTTAASLVEGITVCAGGCTG</sequence>
<reference evidence="1 2" key="1">
    <citation type="journal article" date="2018" name="New Phytol.">
        <title>Phylogenomics of Endogonaceae and evolution of mycorrhizas within Mucoromycota.</title>
        <authorList>
            <person name="Chang Y."/>
            <person name="Desiro A."/>
            <person name="Na H."/>
            <person name="Sandor L."/>
            <person name="Lipzen A."/>
            <person name="Clum A."/>
            <person name="Barry K."/>
            <person name="Grigoriev I.V."/>
            <person name="Martin F.M."/>
            <person name="Stajich J.E."/>
            <person name="Smith M.E."/>
            <person name="Bonito G."/>
            <person name="Spatafora J.W."/>
        </authorList>
    </citation>
    <scope>NUCLEOTIDE SEQUENCE [LARGE SCALE GENOMIC DNA]</scope>
    <source>
        <strain evidence="1 2">AD002</strain>
    </source>
</reference>
<evidence type="ECO:0000313" key="2">
    <source>
        <dbReference type="Proteomes" id="UP000274822"/>
    </source>
</evidence>
<dbReference type="AlphaFoldDB" id="A0A433Q399"/>
<protein>
    <submittedName>
        <fullName evidence="1">Uncharacterized protein</fullName>
    </submittedName>
</protein>
<gene>
    <name evidence="1" type="ORF">BC938DRAFT_473914</name>
</gene>
<accession>A0A433Q399</accession>
<comment type="caution">
    <text evidence="1">The sequence shown here is derived from an EMBL/GenBank/DDBJ whole genome shotgun (WGS) entry which is preliminary data.</text>
</comment>
<dbReference type="EMBL" id="RBNJ01016747">
    <property type="protein sequence ID" value="RUS24228.1"/>
    <property type="molecule type" value="Genomic_DNA"/>
</dbReference>
<dbReference type="Proteomes" id="UP000274822">
    <property type="component" value="Unassembled WGS sequence"/>
</dbReference>
<organism evidence="1 2">
    <name type="scientific">Jimgerdemannia flammicorona</name>
    <dbReference type="NCBI Taxonomy" id="994334"/>
    <lineage>
        <taxon>Eukaryota</taxon>
        <taxon>Fungi</taxon>
        <taxon>Fungi incertae sedis</taxon>
        <taxon>Mucoromycota</taxon>
        <taxon>Mucoromycotina</taxon>
        <taxon>Endogonomycetes</taxon>
        <taxon>Endogonales</taxon>
        <taxon>Endogonaceae</taxon>
        <taxon>Jimgerdemannia</taxon>
    </lineage>
</organism>
<evidence type="ECO:0000313" key="1">
    <source>
        <dbReference type="EMBL" id="RUS24228.1"/>
    </source>
</evidence>
<keyword evidence="2" id="KW-1185">Reference proteome</keyword>
<proteinExistence type="predicted"/>
<name>A0A433Q399_9FUNG</name>